<feature type="transmembrane region" description="Helical" evidence="1">
    <location>
        <begin position="42"/>
        <end position="65"/>
    </location>
</feature>
<keyword evidence="1" id="KW-1133">Transmembrane helix</keyword>
<dbReference type="Proteomes" id="UP001292084">
    <property type="component" value="Unassembled WGS sequence"/>
</dbReference>
<proteinExistence type="predicted"/>
<feature type="transmembrane region" description="Helical" evidence="1">
    <location>
        <begin position="91"/>
        <end position="109"/>
    </location>
</feature>
<keyword evidence="1" id="KW-0812">Transmembrane</keyword>
<protein>
    <submittedName>
        <fullName evidence="2">General stress protein</fullName>
    </submittedName>
</protein>
<organism evidence="2 3">
    <name type="scientific">Jeotgalibacillus haloalkalitolerans</name>
    <dbReference type="NCBI Taxonomy" id="3104292"/>
    <lineage>
        <taxon>Bacteria</taxon>
        <taxon>Bacillati</taxon>
        <taxon>Bacillota</taxon>
        <taxon>Bacilli</taxon>
        <taxon>Bacillales</taxon>
        <taxon>Caryophanaceae</taxon>
        <taxon>Jeotgalibacillus</taxon>
    </lineage>
</organism>
<evidence type="ECO:0000256" key="1">
    <source>
        <dbReference type="SAM" id="Phobius"/>
    </source>
</evidence>
<reference evidence="2 3" key="1">
    <citation type="submission" date="2023-12" db="EMBL/GenBank/DDBJ databases">
        <title>Jeotgalibacillus haloalkaliphilus sp. nov., a novel salt-tolerant bacteria, isolated from the estuary of the Fenhe River into the Yellow River.</title>
        <authorList>
            <person name="Li Y."/>
        </authorList>
    </citation>
    <scope>NUCLEOTIDE SEQUENCE [LARGE SCALE GENOMIC DNA]</scope>
    <source>
        <strain evidence="2 3">HH7-29</strain>
    </source>
</reference>
<dbReference type="EMBL" id="JAXQNN010000001">
    <property type="protein sequence ID" value="MDZ5710667.1"/>
    <property type="molecule type" value="Genomic_DNA"/>
</dbReference>
<sequence length="175" mass="20635">MKTVLSNRLKYLYTGECFSMILFVPLSFYLNAAFPDLQLYSLFSFWVSFILLEFLLLQGAIYWYAKLKRLKKEQSAITPIKTVRLLHRLKIVNKGLIIAGVFAFGIDFIQHYPNLPAGGLLISFFIYIFAILEFINYFYTQLSYGRIFEIKNLLRNRTLKRSSLSKDFERMKNLH</sequence>
<comment type="caution">
    <text evidence="2">The sequence shown here is derived from an EMBL/GenBank/DDBJ whole genome shotgun (WGS) entry which is preliminary data.</text>
</comment>
<feature type="transmembrane region" description="Helical" evidence="1">
    <location>
        <begin position="12"/>
        <end position="30"/>
    </location>
</feature>
<feature type="transmembrane region" description="Helical" evidence="1">
    <location>
        <begin position="115"/>
        <end position="139"/>
    </location>
</feature>
<keyword evidence="3" id="KW-1185">Reference proteome</keyword>
<accession>A0ABU5KHF7</accession>
<keyword evidence="1" id="KW-0472">Membrane</keyword>
<dbReference type="RefSeq" id="WP_322419708.1">
    <property type="nucleotide sequence ID" value="NZ_JAXQNN010000001.1"/>
</dbReference>
<evidence type="ECO:0000313" key="2">
    <source>
        <dbReference type="EMBL" id="MDZ5710667.1"/>
    </source>
</evidence>
<name>A0ABU5KHF7_9BACL</name>
<evidence type="ECO:0000313" key="3">
    <source>
        <dbReference type="Proteomes" id="UP001292084"/>
    </source>
</evidence>
<gene>
    <name evidence="2" type="ORF">UFB30_00480</name>
</gene>